<evidence type="ECO:0000313" key="2">
    <source>
        <dbReference type="Proteomes" id="UP001303046"/>
    </source>
</evidence>
<accession>A0ABR1BSC7</accession>
<evidence type="ECO:0000313" key="1">
    <source>
        <dbReference type="EMBL" id="KAK6728686.1"/>
    </source>
</evidence>
<protein>
    <submittedName>
        <fullName evidence="1">Uncharacterized protein</fullName>
    </submittedName>
</protein>
<sequence>MQFQFQHISAGAHRARLVVDLLLMQGGGSQGLFSSSIGELSLLDFVKQRMHDPGGNCDGRSLDCCLRLSAMPAKVVPDDYQCVYGTIWPPKVE</sequence>
<proteinExistence type="predicted"/>
<reference evidence="1 2" key="1">
    <citation type="submission" date="2023-08" db="EMBL/GenBank/DDBJ databases">
        <title>A Necator americanus chromosomal reference genome.</title>
        <authorList>
            <person name="Ilik V."/>
            <person name="Petrzelkova K.J."/>
            <person name="Pardy F."/>
            <person name="Fuh T."/>
            <person name="Niatou-Singa F.S."/>
            <person name="Gouil Q."/>
            <person name="Baker L."/>
            <person name="Ritchie M.E."/>
            <person name="Jex A.R."/>
            <person name="Gazzola D."/>
            <person name="Li H."/>
            <person name="Toshio Fujiwara R."/>
            <person name="Zhan B."/>
            <person name="Aroian R.V."/>
            <person name="Pafco B."/>
            <person name="Schwarz E.M."/>
        </authorList>
    </citation>
    <scope>NUCLEOTIDE SEQUENCE [LARGE SCALE GENOMIC DNA]</scope>
    <source>
        <strain evidence="1 2">Aroian</strain>
        <tissue evidence="1">Whole animal</tissue>
    </source>
</reference>
<dbReference type="Proteomes" id="UP001303046">
    <property type="component" value="Unassembled WGS sequence"/>
</dbReference>
<comment type="caution">
    <text evidence="1">The sequence shown here is derived from an EMBL/GenBank/DDBJ whole genome shotgun (WGS) entry which is preliminary data.</text>
</comment>
<organism evidence="1 2">
    <name type="scientific">Necator americanus</name>
    <name type="common">Human hookworm</name>
    <dbReference type="NCBI Taxonomy" id="51031"/>
    <lineage>
        <taxon>Eukaryota</taxon>
        <taxon>Metazoa</taxon>
        <taxon>Ecdysozoa</taxon>
        <taxon>Nematoda</taxon>
        <taxon>Chromadorea</taxon>
        <taxon>Rhabditida</taxon>
        <taxon>Rhabditina</taxon>
        <taxon>Rhabditomorpha</taxon>
        <taxon>Strongyloidea</taxon>
        <taxon>Ancylostomatidae</taxon>
        <taxon>Bunostominae</taxon>
        <taxon>Necator</taxon>
    </lineage>
</organism>
<gene>
    <name evidence="1" type="primary">Necator_chrI.g2125</name>
    <name evidence="1" type="ORF">RB195_005998</name>
</gene>
<name>A0ABR1BSC7_NECAM</name>
<keyword evidence="2" id="KW-1185">Reference proteome</keyword>
<dbReference type="EMBL" id="JAVFWL010000001">
    <property type="protein sequence ID" value="KAK6728686.1"/>
    <property type="molecule type" value="Genomic_DNA"/>
</dbReference>